<feature type="region of interest" description="Disordered" evidence="3">
    <location>
        <begin position="1"/>
        <end position="23"/>
    </location>
</feature>
<keyword evidence="5" id="KW-1185">Reference proteome</keyword>
<dbReference type="EMBL" id="RBNJ01017645">
    <property type="protein sequence ID" value="RUS24020.1"/>
    <property type="molecule type" value="Genomic_DNA"/>
</dbReference>
<dbReference type="PANTHER" id="PTHR46093:SF18">
    <property type="entry name" value="FIBRONECTIN TYPE-III DOMAIN-CONTAINING PROTEIN"/>
    <property type="match status" value="1"/>
</dbReference>
<dbReference type="Gene3D" id="2.120.10.80">
    <property type="entry name" value="Kelch-type beta propeller"/>
    <property type="match status" value="1"/>
</dbReference>
<sequence>MDTVDMYETTTGTWSKSGTNGPIPSSRCGHTALLSSDGINVIVFGGTILNAGITNELWTLNTSTFQWASPPFTGYPPSAGLYGANGKA</sequence>
<dbReference type="InterPro" id="IPR015915">
    <property type="entry name" value="Kelch-typ_b-propeller"/>
</dbReference>
<reference evidence="4 5" key="1">
    <citation type="journal article" date="2018" name="New Phytol.">
        <title>Phylogenomics of Endogonaceae and evolution of mycorrhizas within Mucoromycota.</title>
        <authorList>
            <person name="Chang Y."/>
            <person name="Desiro A."/>
            <person name="Na H."/>
            <person name="Sandor L."/>
            <person name="Lipzen A."/>
            <person name="Clum A."/>
            <person name="Barry K."/>
            <person name="Grigoriev I.V."/>
            <person name="Martin F.M."/>
            <person name="Stajich J.E."/>
            <person name="Smith M.E."/>
            <person name="Bonito G."/>
            <person name="Spatafora J.W."/>
        </authorList>
    </citation>
    <scope>NUCLEOTIDE SEQUENCE [LARGE SCALE GENOMIC DNA]</scope>
    <source>
        <strain evidence="4 5">AD002</strain>
    </source>
</reference>
<dbReference type="InterPro" id="IPR011043">
    <property type="entry name" value="Gal_Oxase/kelch_b-propeller"/>
</dbReference>
<accession>A0A433Q2K6</accession>
<proteinExistence type="predicted"/>
<dbReference type="PANTHER" id="PTHR46093">
    <property type="entry name" value="ACYL-COA-BINDING DOMAIN-CONTAINING PROTEIN 5"/>
    <property type="match status" value="1"/>
</dbReference>
<gene>
    <name evidence="4" type="ORF">BC938DRAFT_474245</name>
</gene>
<evidence type="ECO:0000256" key="2">
    <source>
        <dbReference type="ARBA" id="ARBA00022737"/>
    </source>
</evidence>
<evidence type="ECO:0000313" key="4">
    <source>
        <dbReference type="EMBL" id="RUS24020.1"/>
    </source>
</evidence>
<protein>
    <recommendedName>
        <fullName evidence="6">Galactose oxidase</fullName>
    </recommendedName>
</protein>
<keyword evidence="2" id="KW-0677">Repeat</keyword>
<keyword evidence="1" id="KW-0880">Kelch repeat</keyword>
<comment type="caution">
    <text evidence="4">The sequence shown here is derived from an EMBL/GenBank/DDBJ whole genome shotgun (WGS) entry which is preliminary data.</text>
</comment>
<evidence type="ECO:0000313" key="5">
    <source>
        <dbReference type="Proteomes" id="UP000274822"/>
    </source>
</evidence>
<dbReference type="AlphaFoldDB" id="A0A433Q2K6"/>
<evidence type="ECO:0000256" key="3">
    <source>
        <dbReference type="SAM" id="MobiDB-lite"/>
    </source>
</evidence>
<evidence type="ECO:0008006" key="6">
    <source>
        <dbReference type="Google" id="ProtNLM"/>
    </source>
</evidence>
<feature type="compositionally biased region" description="Polar residues" evidence="3">
    <location>
        <begin position="8"/>
        <end position="23"/>
    </location>
</feature>
<evidence type="ECO:0000256" key="1">
    <source>
        <dbReference type="ARBA" id="ARBA00022441"/>
    </source>
</evidence>
<dbReference type="Proteomes" id="UP000274822">
    <property type="component" value="Unassembled WGS sequence"/>
</dbReference>
<name>A0A433Q2K6_9FUNG</name>
<dbReference type="SUPFAM" id="SSF50965">
    <property type="entry name" value="Galactose oxidase, central domain"/>
    <property type="match status" value="1"/>
</dbReference>
<dbReference type="Pfam" id="PF24681">
    <property type="entry name" value="Kelch_KLHDC2_KLHL20_DRC7"/>
    <property type="match status" value="1"/>
</dbReference>
<organism evidence="4 5">
    <name type="scientific">Jimgerdemannia flammicorona</name>
    <dbReference type="NCBI Taxonomy" id="994334"/>
    <lineage>
        <taxon>Eukaryota</taxon>
        <taxon>Fungi</taxon>
        <taxon>Fungi incertae sedis</taxon>
        <taxon>Mucoromycota</taxon>
        <taxon>Mucoromycotina</taxon>
        <taxon>Endogonomycetes</taxon>
        <taxon>Endogonales</taxon>
        <taxon>Endogonaceae</taxon>
        <taxon>Jimgerdemannia</taxon>
    </lineage>
</organism>